<dbReference type="RefSeq" id="XP_049141005.1">
    <property type="nucleotide sequence ID" value="XM_049283862.1"/>
</dbReference>
<protein>
    <submittedName>
        <fullName evidence="1">Uncharacterized protein</fullName>
    </submittedName>
</protein>
<evidence type="ECO:0000313" key="1">
    <source>
        <dbReference type="EMBL" id="UQC79373.1"/>
    </source>
</evidence>
<dbReference type="AlphaFoldDB" id="A0A9Q8WD51"/>
<dbReference type="EMBL" id="CP019475">
    <property type="protein sequence ID" value="UQC79373.1"/>
    <property type="molecule type" value="Genomic_DNA"/>
</dbReference>
<name>A0A9Q8WD51_9PEZI</name>
<sequence length="47" mass="4958">MHLLDPNSSWPLGFEHIFRSSSSGSRLGPVLIVNSGTLALGSALTFS</sequence>
<proteinExistence type="predicted"/>
<keyword evidence="2" id="KW-1185">Reference proteome</keyword>
<gene>
    <name evidence="1" type="ORF">CLUP02_04852</name>
</gene>
<accession>A0A9Q8WD51</accession>
<organism evidence="1 2">
    <name type="scientific">Colletotrichum lupini</name>
    <dbReference type="NCBI Taxonomy" id="145971"/>
    <lineage>
        <taxon>Eukaryota</taxon>
        <taxon>Fungi</taxon>
        <taxon>Dikarya</taxon>
        <taxon>Ascomycota</taxon>
        <taxon>Pezizomycotina</taxon>
        <taxon>Sordariomycetes</taxon>
        <taxon>Hypocreomycetidae</taxon>
        <taxon>Glomerellales</taxon>
        <taxon>Glomerellaceae</taxon>
        <taxon>Colletotrichum</taxon>
        <taxon>Colletotrichum acutatum species complex</taxon>
    </lineage>
</organism>
<dbReference type="GeneID" id="73338872"/>
<reference evidence="1" key="1">
    <citation type="journal article" date="2021" name="Mol. Plant Microbe Interact.">
        <title>Complete Genome Sequence of the Plant-Pathogenic Fungus Colletotrichum lupini.</title>
        <authorList>
            <person name="Baroncelli R."/>
            <person name="Pensec F."/>
            <person name="Da Lio D."/>
            <person name="Boufleur T."/>
            <person name="Vicente I."/>
            <person name="Sarrocco S."/>
            <person name="Picot A."/>
            <person name="Baraldi E."/>
            <person name="Sukno S."/>
            <person name="Thon M."/>
            <person name="Le Floch G."/>
        </authorList>
    </citation>
    <scope>NUCLEOTIDE SEQUENCE</scope>
    <source>
        <strain evidence="1">IMI 504893</strain>
    </source>
</reference>
<dbReference type="Proteomes" id="UP000830671">
    <property type="component" value="Chromosome 3"/>
</dbReference>
<dbReference type="KEGG" id="clup:CLUP02_04852"/>
<evidence type="ECO:0000313" key="2">
    <source>
        <dbReference type="Proteomes" id="UP000830671"/>
    </source>
</evidence>